<evidence type="ECO:0000313" key="2">
    <source>
        <dbReference type="EMBL" id="CCD17805.1"/>
    </source>
</evidence>
<protein>
    <submittedName>
        <fullName evidence="2">Putative odorant binding protein 36</fullName>
    </submittedName>
</protein>
<keyword evidence="1" id="KW-0732">Signal</keyword>
<sequence length="142" mass="16002">MKFALPALFIISCAAIHLTAAANTGNDSMTECLQKYGLKMDDLEFLRKPNTEVQPMKNKAIEDKVACALACTFKKESQYRSIFPFLKNVLRIDRQIPVNLKKDMLDTLDDCNGEAKGNDCKLLQCIKITRNPFMNLVFSYGA</sequence>
<reference evidence="2" key="1">
    <citation type="submission" date="2011-08" db="EMBL/GenBank/DDBJ databases">
        <authorList>
            <person name="Zhou J."/>
        </authorList>
    </citation>
    <scope>NUCLEOTIDE SEQUENCE</scope>
    <source>
        <strain evidence="2">AsmCX</strain>
    </source>
</reference>
<proteinExistence type="predicted"/>
<organism evidence="2">
    <name type="scientific">Nasonia vitripennis</name>
    <name type="common">Parasitic wasp</name>
    <dbReference type="NCBI Taxonomy" id="7425"/>
    <lineage>
        <taxon>Eukaryota</taxon>
        <taxon>Metazoa</taxon>
        <taxon>Ecdysozoa</taxon>
        <taxon>Arthropoda</taxon>
        <taxon>Hexapoda</taxon>
        <taxon>Insecta</taxon>
        <taxon>Pterygota</taxon>
        <taxon>Neoptera</taxon>
        <taxon>Endopterygota</taxon>
        <taxon>Hymenoptera</taxon>
        <taxon>Apocrita</taxon>
        <taxon>Proctotrupomorpha</taxon>
        <taxon>Chalcidoidea</taxon>
        <taxon>Pteromalidae</taxon>
        <taxon>Pteromalinae</taxon>
        <taxon>Nasonia</taxon>
    </lineage>
</organism>
<accession>G8B1P1</accession>
<gene>
    <name evidence="2" type="primary">OBP36</name>
</gene>
<dbReference type="InterPro" id="IPR036728">
    <property type="entry name" value="PBP_GOBP_sf"/>
</dbReference>
<dbReference type="Gene3D" id="1.10.238.20">
    <property type="entry name" value="Pheromone/general odorant binding protein domain"/>
    <property type="match status" value="1"/>
</dbReference>
<dbReference type="GO" id="GO:0005549">
    <property type="term" value="F:odorant binding"/>
    <property type="evidence" value="ECO:0007669"/>
    <property type="project" value="InterPro"/>
</dbReference>
<name>G8B1P1_NASVI</name>
<reference evidence="2" key="2">
    <citation type="submission" date="2011-11" db="EMBL/GenBank/DDBJ databases">
        <title>Unique features of odorant binding proteins revealed by genome annotation and comparative analyses of the parasitoid wasp Nasonia vitripennis.</title>
        <authorList>
            <person name="Zhou J.J."/>
            <person name="Vieira F.G."/>
            <person name="Foret S."/>
            <person name="He X.L."/>
            <person name="Rozas J."/>
            <person name="Field L.M."/>
        </authorList>
    </citation>
    <scope>NUCLEOTIDE SEQUENCE</scope>
    <source>
        <strain evidence="2">AsmCX</strain>
    </source>
</reference>
<feature type="signal peptide" evidence="1">
    <location>
        <begin position="1"/>
        <end position="21"/>
    </location>
</feature>
<dbReference type="SUPFAM" id="SSF47565">
    <property type="entry name" value="Insect pheromone/odorant-binding proteins"/>
    <property type="match status" value="1"/>
</dbReference>
<dbReference type="EMBL" id="HE578221">
    <property type="protein sequence ID" value="CCD17805.1"/>
    <property type="molecule type" value="Genomic_DNA"/>
</dbReference>
<evidence type="ECO:0000256" key="1">
    <source>
        <dbReference type="SAM" id="SignalP"/>
    </source>
</evidence>
<dbReference type="AlphaFoldDB" id="G8B1P1"/>
<feature type="chain" id="PRO_5003508195" evidence="1">
    <location>
        <begin position="22"/>
        <end position="142"/>
    </location>
</feature>